<evidence type="ECO:0000259" key="2">
    <source>
        <dbReference type="Pfam" id="PF13568"/>
    </source>
</evidence>
<name>A0ABR8K0L4_9BACT</name>
<evidence type="ECO:0000313" key="3">
    <source>
        <dbReference type="EMBL" id="MBD2724562.1"/>
    </source>
</evidence>
<keyword evidence="4" id="KW-1185">Reference proteome</keyword>
<evidence type="ECO:0000313" key="4">
    <source>
        <dbReference type="Proteomes" id="UP000606003"/>
    </source>
</evidence>
<feature type="domain" description="Outer membrane protein beta-barrel" evidence="2">
    <location>
        <begin position="23"/>
        <end position="231"/>
    </location>
</feature>
<reference evidence="3 4" key="1">
    <citation type="submission" date="2020-09" db="EMBL/GenBank/DDBJ databases">
        <authorList>
            <person name="Kim M.K."/>
        </authorList>
    </citation>
    <scope>NUCLEOTIDE SEQUENCE [LARGE SCALE GENOMIC DNA]</scope>
    <source>
        <strain evidence="3 4">BT189</strain>
    </source>
</reference>
<proteinExistence type="predicted"/>
<organism evidence="3 4">
    <name type="scientific">Hymenobacter armeniacus</name>
    <dbReference type="NCBI Taxonomy" id="2771358"/>
    <lineage>
        <taxon>Bacteria</taxon>
        <taxon>Pseudomonadati</taxon>
        <taxon>Bacteroidota</taxon>
        <taxon>Cytophagia</taxon>
        <taxon>Cytophagales</taxon>
        <taxon>Hymenobacteraceae</taxon>
        <taxon>Hymenobacter</taxon>
    </lineage>
</organism>
<sequence>MKNLLTLCALTAAMAGAATSAHAQAAIEFGPRLGLNISTVKESGVPAGQFSQETKSIVGVQVGATLNVGINDNFSFQPSLLFSQKGAEFVGSFDFADNPPYKTSIKVTATPKINYLELPLNFVYTFGGHDGFQVFAGPYAALGVSGSGSAKGTIETNDPDLIAAGATGSFPASLKVEFGDQQNDNANNNSTSNTLSATVTVRRFDAGLNAGVGYRVGPFQAQLGYGLGLVNFVPKDTDGNDTGSKSYNRVLQLSANYFFGGK</sequence>
<dbReference type="Pfam" id="PF13568">
    <property type="entry name" value="OMP_b-brl_2"/>
    <property type="match status" value="1"/>
</dbReference>
<dbReference type="RefSeq" id="WP_190928511.1">
    <property type="nucleotide sequence ID" value="NZ_JACXAC010000008.1"/>
</dbReference>
<dbReference type="EMBL" id="JACXAC010000008">
    <property type="protein sequence ID" value="MBD2724562.1"/>
    <property type="molecule type" value="Genomic_DNA"/>
</dbReference>
<dbReference type="InterPro" id="IPR025665">
    <property type="entry name" value="Beta-barrel_OMP_2"/>
</dbReference>
<comment type="caution">
    <text evidence="3">The sequence shown here is derived from an EMBL/GenBank/DDBJ whole genome shotgun (WGS) entry which is preliminary data.</text>
</comment>
<keyword evidence="1" id="KW-0732">Signal</keyword>
<feature type="chain" id="PRO_5046227510" evidence="1">
    <location>
        <begin position="24"/>
        <end position="262"/>
    </location>
</feature>
<gene>
    <name evidence="3" type="ORF">IC234_20710</name>
</gene>
<feature type="signal peptide" evidence="1">
    <location>
        <begin position="1"/>
        <end position="23"/>
    </location>
</feature>
<protein>
    <submittedName>
        <fullName evidence="3">PorT family protein</fullName>
    </submittedName>
</protein>
<evidence type="ECO:0000256" key="1">
    <source>
        <dbReference type="SAM" id="SignalP"/>
    </source>
</evidence>
<dbReference type="Proteomes" id="UP000606003">
    <property type="component" value="Unassembled WGS sequence"/>
</dbReference>
<accession>A0ABR8K0L4</accession>